<comment type="caution">
    <text evidence="1">The sequence shown here is derived from an EMBL/GenBank/DDBJ whole genome shotgun (WGS) entry which is preliminary data.</text>
</comment>
<dbReference type="Proteomes" id="UP001168098">
    <property type="component" value="Unassembled WGS sequence"/>
</dbReference>
<dbReference type="EMBL" id="JARBHA010000011">
    <property type="protein sequence ID" value="KAJ9689466.1"/>
    <property type="molecule type" value="Genomic_DNA"/>
</dbReference>
<reference evidence="1 2" key="1">
    <citation type="journal article" date="2023" name="BMC Biotechnol.">
        <title>Vitis rotundifolia cv Carlos genome sequencing.</title>
        <authorList>
            <person name="Huff M."/>
            <person name="Hulse-Kemp A."/>
            <person name="Scheffler B."/>
            <person name="Youngblood R."/>
            <person name="Simpson S."/>
            <person name="Babiker E."/>
            <person name="Staton M."/>
        </authorList>
    </citation>
    <scope>NUCLEOTIDE SEQUENCE [LARGE SCALE GENOMIC DNA]</scope>
    <source>
        <tissue evidence="1">Leaf</tissue>
    </source>
</reference>
<name>A0AA38ZI13_VITRO</name>
<proteinExistence type="predicted"/>
<sequence>MGKATKKSGRELGIGGWLYGLHTCREWIERKLMGNG</sequence>
<accession>A0AA38ZI13</accession>
<gene>
    <name evidence="1" type="ORF">PVL29_014917</name>
</gene>
<keyword evidence="2" id="KW-1185">Reference proteome</keyword>
<dbReference type="AlphaFoldDB" id="A0AA38ZI13"/>
<evidence type="ECO:0000313" key="1">
    <source>
        <dbReference type="EMBL" id="KAJ9689466.1"/>
    </source>
</evidence>
<protein>
    <submittedName>
        <fullName evidence="1">Uncharacterized protein</fullName>
    </submittedName>
</protein>
<organism evidence="1 2">
    <name type="scientific">Vitis rotundifolia</name>
    <name type="common">Muscadine grape</name>
    <dbReference type="NCBI Taxonomy" id="103349"/>
    <lineage>
        <taxon>Eukaryota</taxon>
        <taxon>Viridiplantae</taxon>
        <taxon>Streptophyta</taxon>
        <taxon>Embryophyta</taxon>
        <taxon>Tracheophyta</taxon>
        <taxon>Spermatophyta</taxon>
        <taxon>Magnoliopsida</taxon>
        <taxon>eudicotyledons</taxon>
        <taxon>Gunneridae</taxon>
        <taxon>Pentapetalae</taxon>
        <taxon>rosids</taxon>
        <taxon>Vitales</taxon>
        <taxon>Vitaceae</taxon>
        <taxon>Viteae</taxon>
        <taxon>Vitis</taxon>
    </lineage>
</organism>
<evidence type="ECO:0000313" key="2">
    <source>
        <dbReference type="Proteomes" id="UP001168098"/>
    </source>
</evidence>